<dbReference type="InterPro" id="IPR002898">
    <property type="entry name" value="MotA_ExbB_proton_chnl"/>
</dbReference>
<organism evidence="9 10">
    <name type="scientific">Candidatus Scalindua rubra</name>
    <dbReference type="NCBI Taxonomy" id="1872076"/>
    <lineage>
        <taxon>Bacteria</taxon>
        <taxon>Pseudomonadati</taxon>
        <taxon>Planctomycetota</taxon>
        <taxon>Candidatus Brocadiia</taxon>
        <taxon>Candidatus Brocadiales</taxon>
        <taxon>Candidatus Scalinduaceae</taxon>
        <taxon>Candidatus Scalindua</taxon>
    </lineage>
</organism>
<keyword evidence="3 7" id="KW-0812">Transmembrane</keyword>
<proteinExistence type="inferred from homology"/>
<keyword evidence="6" id="KW-0653">Protein transport</keyword>
<dbReference type="PANTHER" id="PTHR30625">
    <property type="entry name" value="PROTEIN TOLQ"/>
    <property type="match status" value="1"/>
</dbReference>
<dbReference type="Pfam" id="PF01618">
    <property type="entry name" value="MotA_ExbB"/>
    <property type="match status" value="1"/>
</dbReference>
<evidence type="ECO:0000256" key="7">
    <source>
        <dbReference type="SAM" id="Phobius"/>
    </source>
</evidence>
<dbReference type="AlphaFoldDB" id="A0A1E3XBR9"/>
<evidence type="ECO:0000256" key="5">
    <source>
        <dbReference type="ARBA" id="ARBA00023136"/>
    </source>
</evidence>
<evidence type="ECO:0000256" key="6">
    <source>
        <dbReference type="RuleBase" id="RU004057"/>
    </source>
</evidence>
<dbReference type="Proteomes" id="UP000094056">
    <property type="component" value="Unassembled WGS sequence"/>
</dbReference>
<reference evidence="9 10" key="1">
    <citation type="submission" date="2016-07" db="EMBL/GenBank/DDBJ databases">
        <title>Draft genome of Scalindua rubra, obtained from a brine-seawater interface in the Red Sea, sheds light on salt adaptation in anammox bacteria.</title>
        <authorList>
            <person name="Speth D.R."/>
            <person name="Lagkouvardos I."/>
            <person name="Wang Y."/>
            <person name="Qian P.-Y."/>
            <person name="Dutilh B.E."/>
            <person name="Jetten M.S."/>
        </authorList>
    </citation>
    <scope>NUCLEOTIDE SEQUENCE [LARGE SCALE GENOMIC DNA]</scope>
    <source>
        <strain evidence="9">BSI-1</strain>
    </source>
</reference>
<keyword evidence="2" id="KW-1003">Cell membrane</keyword>
<evidence type="ECO:0000256" key="1">
    <source>
        <dbReference type="ARBA" id="ARBA00004651"/>
    </source>
</evidence>
<keyword evidence="5 7" id="KW-0472">Membrane</keyword>
<comment type="subcellular location">
    <subcellularLocation>
        <location evidence="1">Cell membrane</location>
        <topology evidence="1">Multi-pass membrane protein</topology>
    </subcellularLocation>
    <subcellularLocation>
        <location evidence="6">Membrane</location>
        <topology evidence="6">Multi-pass membrane protein</topology>
    </subcellularLocation>
</comment>
<dbReference type="PANTHER" id="PTHR30625:SF11">
    <property type="entry name" value="MOTA_TOLQ_EXBB PROTON CHANNEL DOMAIN-CONTAINING PROTEIN"/>
    <property type="match status" value="1"/>
</dbReference>
<feature type="transmembrane region" description="Helical" evidence="7">
    <location>
        <begin position="157"/>
        <end position="183"/>
    </location>
</feature>
<evidence type="ECO:0000256" key="2">
    <source>
        <dbReference type="ARBA" id="ARBA00022475"/>
    </source>
</evidence>
<protein>
    <submittedName>
        <fullName evidence="9">Biopolymer transport protein</fullName>
    </submittedName>
</protein>
<feature type="transmembrane region" description="Helical" evidence="7">
    <location>
        <begin position="262"/>
        <end position="286"/>
    </location>
</feature>
<feature type="domain" description="MotA/TolQ/ExbB proton channel" evidence="8">
    <location>
        <begin position="225"/>
        <end position="342"/>
    </location>
</feature>
<evidence type="ECO:0000313" key="9">
    <source>
        <dbReference type="EMBL" id="ODS33066.1"/>
    </source>
</evidence>
<evidence type="ECO:0000256" key="4">
    <source>
        <dbReference type="ARBA" id="ARBA00022989"/>
    </source>
</evidence>
<keyword evidence="6" id="KW-0813">Transport</keyword>
<dbReference type="EMBL" id="MAYW01000038">
    <property type="protein sequence ID" value="ODS33066.1"/>
    <property type="molecule type" value="Genomic_DNA"/>
</dbReference>
<sequence length="367" mass="40231">MNGLVRILPPSSSRQQQIKTLNKLIDNSASDSEEISVKDTKELFKAILGVIKEGQDIELYADHVKTEYGTLEKSDIMRIGHIATAYQSSNSERIGLLIKSFEGREGFRWKEDLPRNQRKKITHAFNAIKNSMEGIFMFPVDVTQEIQPQEKSGSSGVFGFLLSGGPVMIPLAIVTLAALILIIERLFFFRKERSMHDHLMGDIISLCAEGRHDEAEDICRQHEGPIARTLAACISRREQGVSAMEDSVQESIMHEIPRLEHFLPAIGVLAAVAPLLGLLGTVTGMINTFHMIAIFGSGNPGLMAGGISEALITTATGLVIAIPVLLAHNFLSTKADGIICDIERHAATVFNALANQNDNVRKEVSVH</sequence>
<dbReference type="GO" id="GO:0017038">
    <property type="term" value="P:protein import"/>
    <property type="evidence" value="ECO:0007669"/>
    <property type="project" value="TreeGrafter"/>
</dbReference>
<evidence type="ECO:0000259" key="8">
    <source>
        <dbReference type="Pfam" id="PF01618"/>
    </source>
</evidence>
<keyword evidence="4 7" id="KW-1133">Transmembrane helix</keyword>
<dbReference type="InterPro" id="IPR050790">
    <property type="entry name" value="ExbB/TolQ_transport"/>
</dbReference>
<dbReference type="PATRIC" id="fig|1872076.5.peg.2068"/>
<dbReference type="GO" id="GO:0005886">
    <property type="term" value="C:plasma membrane"/>
    <property type="evidence" value="ECO:0007669"/>
    <property type="project" value="UniProtKB-SubCell"/>
</dbReference>
<evidence type="ECO:0000313" key="10">
    <source>
        <dbReference type="Proteomes" id="UP000094056"/>
    </source>
</evidence>
<accession>A0A1E3XBR9</accession>
<evidence type="ECO:0000256" key="3">
    <source>
        <dbReference type="ARBA" id="ARBA00022692"/>
    </source>
</evidence>
<name>A0A1E3XBR9_9BACT</name>
<gene>
    <name evidence="9" type="ORF">SCARUB_01765</name>
</gene>
<feature type="transmembrane region" description="Helical" evidence="7">
    <location>
        <begin position="306"/>
        <end position="326"/>
    </location>
</feature>
<comment type="caution">
    <text evidence="9">The sequence shown here is derived from an EMBL/GenBank/DDBJ whole genome shotgun (WGS) entry which is preliminary data.</text>
</comment>
<comment type="similarity">
    <text evidence="6">Belongs to the exbB/tolQ family.</text>
</comment>